<dbReference type="PANTHER" id="PTHR11102:SF160">
    <property type="entry name" value="ERAD-ASSOCIATED E3 UBIQUITIN-PROTEIN LIGASE COMPONENT HRD3"/>
    <property type="match status" value="1"/>
</dbReference>
<dbReference type="InterPro" id="IPR006597">
    <property type="entry name" value="Sel1-like"/>
</dbReference>
<evidence type="ECO:0000256" key="1">
    <source>
        <dbReference type="ARBA" id="ARBA00038101"/>
    </source>
</evidence>
<protein>
    <submittedName>
        <fullName evidence="2">Uncharacterized protein YbeQ</fullName>
    </submittedName>
</protein>
<evidence type="ECO:0000313" key="3">
    <source>
        <dbReference type="Proteomes" id="UP000225706"/>
    </source>
</evidence>
<reference evidence="3" key="1">
    <citation type="journal article" date="2017" name="bioRxiv">
        <title>Comparative analysis of the genomes of Stylophora pistillata and Acropora digitifera provides evidence for extensive differences between species of corals.</title>
        <authorList>
            <person name="Voolstra C.R."/>
            <person name="Li Y."/>
            <person name="Liew Y.J."/>
            <person name="Baumgarten S."/>
            <person name="Zoccola D."/>
            <person name="Flot J.-F."/>
            <person name="Tambutte S."/>
            <person name="Allemand D."/>
            <person name="Aranda M."/>
        </authorList>
    </citation>
    <scope>NUCLEOTIDE SEQUENCE [LARGE SCALE GENOMIC DNA]</scope>
</reference>
<proteinExistence type="inferred from homology"/>
<dbReference type="Gene3D" id="1.25.40.10">
    <property type="entry name" value="Tetratricopeptide repeat domain"/>
    <property type="match status" value="3"/>
</dbReference>
<keyword evidence="3" id="KW-1185">Reference proteome</keyword>
<name>A0A2B4RPS4_STYPI</name>
<dbReference type="PANTHER" id="PTHR11102">
    <property type="entry name" value="SEL-1-LIKE PROTEIN"/>
    <property type="match status" value="1"/>
</dbReference>
<dbReference type="SMART" id="SM00671">
    <property type="entry name" value="SEL1"/>
    <property type="match status" value="6"/>
</dbReference>
<evidence type="ECO:0000313" key="2">
    <source>
        <dbReference type="EMBL" id="PFX20424.1"/>
    </source>
</evidence>
<dbReference type="OrthoDB" id="2384430at2759"/>
<dbReference type="SUPFAM" id="SSF81901">
    <property type="entry name" value="HCP-like"/>
    <property type="match status" value="2"/>
</dbReference>
<comment type="similarity">
    <text evidence="1">Belongs to the sel-1 family.</text>
</comment>
<dbReference type="InterPro" id="IPR011990">
    <property type="entry name" value="TPR-like_helical_dom_sf"/>
</dbReference>
<sequence length="663" mass="75338">MDPFNLANFDMGKRYIAKYGSVEYLITQAKNGNTSAQVDLGIAYGVGVRDFVEKDSEKAFGWLNAAVENGCTSPSIIGKVAELHDLKGTTQHQLKAYELYLKAALLGFPNSQINLAEMYRCGVEGIVNEDLKEAFKWYKIAADESVRDVNTDLEALGLLLPGAMSNMGNTFGDDRQRALRFLYKCYLEGDCPEGKPQPTKAVYYLTRAAELGDTWAQLNVGKIYLNGSCEQIKDFKKAKRWLEKASASGHVEAKELLQECPSDDNTKHDSSEVATEAFKQSFDILGEKFRQRAEANKHPFAIFKPVAFSEKMLHLYNWSPTGRVYLQAYKLVKEGFEVLCKSNFTDERGITLIAHGYLTENSILQAFPQIQNLLLPKILELCEESLNKSPCFFEGLHLSFALRDCTMGKRSKESCEDDVKAIMCIMNLINFIQKAEPNSPPSEEPFEFDKNYSSWLHVLYFQLAAMYTISDATRQAAEAFENSLKCCPSFHEAKTGLGYSLMLLYLSKKSFERKEASHKLPKVLLRVNKKQHKDRDISKYDSWTAEKLRNSAVKVLKEYLTEAPQCQKKYPNACYYLANIHYVEGNIEEFRKYFELGQDAEEKRLPFMAAINLPLKDFMAPFYQHFPHVKERARCGNKACTKKVKEIDLKSCGGCSKQKYCSK</sequence>
<organism evidence="2 3">
    <name type="scientific">Stylophora pistillata</name>
    <name type="common">Smooth cauliflower coral</name>
    <dbReference type="NCBI Taxonomy" id="50429"/>
    <lineage>
        <taxon>Eukaryota</taxon>
        <taxon>Metazoa</taxon>
        <taxon>Cnidaria</taxon>
        <taxon>Anthozoa</taxon>
        <taxon>Hexacorallia</taxon>
        <taxon>Scleractinia</taxon>
        <taxon>Astrocoeniina</taxon>
        <taxon>Pocilloporidae</taxon>
        <taxon>Stylophora</taxon>
    </lineage>
</organism>
<dbReference type="EMBL" id="LSMT01000318">
    <property type="protein sequence ID" value="PFX20424.1"/>
    <property type="molecule type" value="Genomic_DNA"/>
</dbReference>
<dbReference type="SUPFAM" id="SSF48452">
    <property type="entry name" value="TPR-like"/>
    <property type="match status" value="1"/>
</dbReference>
<dbReference type="STRING" id="50429.A0A2B4RPS4"/>
<comment type="caution">
    <text evidence="2">The sequence shown here is derived from an EMBL/GenBank/DDBJ whole genome shotgun (WGS) entry which is preliminary data.</text>
</comment>
<dbReference type="Pfam" id="PF08238">
    <property type="entry name" value="Sel1"/>
    <property type="match status" value="5"/>
</dbReference>
<dbReference type="AlphaFoldDB" id="A0A2B4RPS4"/>
<gene>
    <name evidence="2" type="primary">ybeQ</name>
    <name evidence="2" type="ORF">AWC38_SpisGene15127</name>
</gene>
<dbReference type="Proteomes" id="UP000225706">
    <property type="component" value="Unassembled WGS sequence"/>
</dbReference>
<dbReference type="InterPro" id="IPR050767">
    <property type="entry name" value="Sel1_AlgK"/>
</dbReference>
<accession>A0A2B4RPS4</accession>